<proteinExistence type="predicted"/>
<comment type="caution">
    <text evidence="2">The sequence shown here is derived from an EMBL/GenBank/DDBJ whole genome shotgun (WGS) entry which is preliminary data.</text>
</comment>
<keyword evidence="3" id="KW-1185">Reference proteome</keyword>
<keyword evidence="1" id="KW-0472">Membrane</keyword>
<accession>A0ABQ1QFF2</accession>
<evidence type="ECO:0000256" key="1">
    <source>
        <dbReference type="SAM" id="Phobius"/>
    </source>
</evidence>
<evidence type="ECO:0000313" key="2">
    <source>
        <dbReference type="EMBL" id="GGD25653.1"/>
    </source>
</evidence>
<name>A0ABQ1QFF2_9BACI</name>
<feature type="transmembrane region" description="Helical" evidence="1">
    <location>
        <begin position="12"/>
        <end position="31"/>
    </location>
</feature>
<organism evidence="2 3">
    <name type="scientific">Pontibacillus salipaludis</name>
    <dbReference type="NCBI Taxonomy" id="1697394"/>
    <lineage>
        <taxon>Bacteria</taxon>
        <taxon>Bacillati</taxon>
        <taxon>Bacillota</taxon>
        <taxon>Bacilli</taxon>
        <taxon>Bacillales</taxon>
        <taxon>Bacillaceae</taxon>
        <taxon>Pontibacillus</taxon>
    </lineage>
</organism>
<dbReference type="Proteomes" id="UP000642571">
    <property type="component" value="Unassembled WGS sequence"/>
</dbReference>
<dbReference type="EMBL" id="BMIN01000021">
    <property type="protein sequence ID" value="GGD25653.1"/>
    <property type="molecule type" value="Genomic_DNA"/>
</dbReference>
<keyword evidence="1" id="KW-1133">Transmembrane helix</keyword>
<reference evidence="3" key="1">
    <citation type="journal article" date="2019" name="Int. J. Syst. Evol. Microbiol.">
        <title>The Global Catalogue of Microorganisms (GCM) 10K type strain sequencing project: providing services to taxonomists for standard genome sequencing and annotation.</title>
        <authorList>
            <consortium name="The Broad Institute Genomics Platform"/>
            <consortium name="The Broad Institute Genome Sequencing Center for Infectious Disease"/>
            <person name="Wu L."/>
            <person name="Ma J."/>
        </authorList>
    </citation>
    <scope>NUCLEOTIDE SEQUENCE [LARGE SCALE GENOMIC DNA]</scope>
    <source>
        <strain evidence="3">CGMCC 1.15353</strain>
    </source>
</reference>
<sequence>MEKLTKKKWKDPGIIMVILLSTIALMFWIWWPTDTYIGGISLVGWAMFACFFIWLALTIIYVIWMEKIEKHEAE</sequence>
<protein>
    <submittedName>
        <fullName evidence="2">Uncharacterized protein</fullName>
    </submittedName>
</protein>
<gene>
    <name evidence="2" type="ORF">GCM10011389_36540</name>
</gene>
<evidence type="ECO:0000313" key="3">
    <source>
        <dbReference type="Proteomes" id="UP000642571"/>
    </source>
</evidence>
<keyword evidence="1" id="KW-0812">Transmembrane</keyword>
<dbReference type="RefSeq" id="WP_188655810.1">
    <property type="nucleotide sequence ID" value="NZ_BMIN01000021.1"/>
</dbReference>
<feature type="transmembrane region" description="Helical" evidence="1">
    <location>
        <begin position="43"/>
        <end position="64"/>
    </location>
</feature>